<dbReference type="SUPFAM" id="SSF55804">
    <property type="entry name" value="Phoshotransferase/anion transport protein"/>
    <property type="match status" value="1"/>
</dbReference>
<reference evidence="2" key="1">
    <citation type="submission" date="2019-08" db="EMBL/GenBank/DDBJ databases">
        <title>Genomic characterization of a novel candidate phylum (ARYD3) from a high temperature, high salinity tertiary oil reservoir in north central Oklahoma, USA.</title>
        <authorList>
            <person name="Youssef N.H."/>
            <person name="Yadav A."/>
            <person name="Elshahed M.S."/>
        </authorList>
    </citation>
    <scope>NUCLEOTIDE SEQUENCE [LARGE SCALE GENOMIC DNA]</scope>
    <source>
        <strain evidence="2">ARYD3</strain>
    </source>
</reference>
<dbReference type="PANTHER" id="PTHR47738">
    <property type="entry name" value="PTS SYSTEM FRUCTOSE-LIKE EIIA COMPONENT-RELATED"/>
    <property type="match status" value="1"/>
</dbReference>
<dbReference type="Gene3D" id="3.40.930.10">
    <property type="entry name" value="Mannitol-specific EII, Chain A"/>
    <property type="match status" value="1"/>
</dbReference>
<dbReference type="PROSITE" id="PS51094">
    <property type="entry name" value="PTS_EIIA_TYPE_2"/>
    <property type="match status" value="1"/>
</dbReference>
<keyword evidence="3" id="KW-1185">Reference proteome</keyword>
<dbReference type="InterPro" id="IPR002178">
    <property type="entry name" value="PTS_EIIA_type-2_dom"/>
</dbReference>
<dbReference type="AlphaFoldDB" id="A0A5D0MBR2"/>
<keyword evidence="2" id="KW-0762">Sugar transport</keyword>
<evidence type="ECO:0000259" key="1">
    <source>
        <dbReference type="PROSITE" id="PS51094"/>
    </source>
</evidence>
<dbReference type="InterPro" id="IPR051541">
    <property type="entry name" value="PTS_SugarTrans_NitroReg"/>
</dbReference>
<feature type="domain" description="PTS EIIA type-2" evidence="1">
    <location>
        <begin position="4"/>
        <end position="147"/>
    </location>
</feature>
<comment type="caution">
    <text evidence="2">The sequence shown here is derived from an EMBL/GenBank/DDBJ whole genome shotgun (WGS) entry which is preliminary data.</text>
</comment>
<proteinExistence type="predicted"/>
<protein>
    <submittedName>
        <fullName evidence="2">PTS sugar transporter subunit IIA</fullName>
    </submittedName>
</protein>
<evidence type="ECO:0000313" key="2">
    <source>
        <dbReference type="EMBL" id="TYB31167.1"/>
    </source>
</evidence>
<accession>A0A5D0MBR2</accession>
<dbReference type="InterPro" id="IPR016152">
    <property type="entry name" value="PTrfase/Anion_transptr"/>
</dbReference>
<dbReference type="Proteomes" id="UP000324143">
    <property type="component" value="Unassembled WGS sequence"/>
</dbReference>
<organism evidence="2 3">
    <name type="scientific">Candidatus Mcinerneyibacterium aminivorans</name>
    <dbReference type="NCBI Taxonomy" id="2703815"/>
    <lineage>
        <taxon>Bacteria</taxon>
        <taxon>Candidatus Macinerneyibacteriota</taxon>
        <taxon>Candidatus Mcinerneyibacteria</taxon>
        <taxon>Candidatus Mcinerneyibacteriales</taxon>
        <taxon>Candidatus Mcinerneyibacteriaceae</taxon>
        <taxon>Candidatus Mcinerneyibacterium</taxon>
    </lineage>
</organism>
<sequence>MLSNHITKNHIFLNPKVENKDELFKLLSQKAKEMDLIDSSEKMIEGIREQEKSGVMELKPNIVLPHARGEFVNELFVFVAISKKGLNYKGAQKNKSNAAFFIGVPPGNKTYLQLLASLSRFVKNEDLLENIINADIKEDISHQFKKFDSLHMQEERKKHEEKKYFILLSINVDIDDETISSFFAEIGIEQTISIDGRNLDIESSFFSIIPSIGFSTKKEEYSYIYMGITSNENAANKLYGLLKSKDIDLSENKMGTLVQLELFDSYGGYGKDIF</sequence>
<dbReference type="Pfam" id="PF00359">
    <property type="entry name" value="PTS_EIIA_2"/>
    <property type="match status" value="1"/>
</dbReference>
<dbReference type="EMBL" id="VSIX01000050">
    <property type="protein sequence ID" value="TYB31167.1"/>
    <property type="molecule type" value="Genomic_DNA"/>
</dbReference>
<name>A0A5D0MBR2_9BACT</name>
<gene>
    <name evidence="2" type="ORF">FXF47_05555</name>
</gene>
<keyword evidence="2" id="KW-0813">Transport</keyword>
<evidence type="ECO:0000313" key="3">
    <source>
        <dbReference type="Proteomes" id="UP000324143"/>
    </source>
</evidence>